<dbReference type="InParanoid" id="A0A7J7D9R3"/>
<comment type="caution">
    <text evidence="1">The sequence shown here is derived from an EMBL/GenBank/DDBJ whole genome shotgun (WGS) entry which is preliminary data.</text>
</comment>
<evidence type="ECO:0000313" key="2">
    <source>
        <dbReference type="Proteomes" id="UP000593562"/>
    </source>
</evidence>
<keyword evidence="2" id="KW-1185">Reference proteome</keyword>
<reference evidence="1 2" key="1">
    <citation type="journal article" date="2020" name="Nat. Commun.">
        <title>Genome of Tripterygium wilfordii and identification of cytochrome P450 involved in triptolide biosynthesis.</title>
        <authorList>
            <person name="Tu L."/>
            <person name="Su P."/>
            <person name="Zhang Z."/>
            <person name="Gao L."/>
            <person name="Wang J."/>
            <person name="Hu T."/>
            <person name="Zhou J."/>
            <person name="Zhang Y."/>
            <person name="Zhao Y."/>
            <person name="Liu Y."/>
            <person name="Song Y."/>
            <person name="Tong Y."/>
            <person name="Lu Y."/>
            <person name="Yang J."/>
            <person name="Xu C."/>
            <person name="Jia M."/>
            <person name="Peters R.J."/>
            <person name="Huang L."/>
            <person name="Gao W."/>
        </authorList>
    </citation>
    <scope>NUCLEOTIDE SEQUENCE [LARGE SCALE GENOMIC DNA]</scope>
    <source>
        <strain evidence="2">cv. XIE 37</strain>
        <tissue evidence="1">Leaf</tissue>
    </source>
</reference>
<organism evidence="1 2">
    <name type="scientific">Tripterygium wilfordii</name>
    <name type="common">Thunder God vine</name>
    <dbReference type="NCBI Taxonomy" id="458696"/>
    <lineage>
        <taxon>Eukaryota</taxon>
        <taxon>Viridiplantae</taxon>
        <taxon>Streptophyta</taxon>
        <taxon>Embryophyta</taxon>
        <taxon>Tracheophyta</taxon>
        <taxon>Spermatophyta</taxon>
        <taxon>Magnoliopsida</taxon>
        <taxon>eudicotyledons</taxon>
        <taxon>Gunneridae</taxon>
        <taxon>Pentapetalae</taxon>
        <taxon>rosids</taxon>
        <taxon>fabids</taxon>
        <taxon>Celastrales</taxon>
        <taxon>Celastraceae</taxon>
        <taxon>Tripterygium</taxon>
    </lineage>
</organism>
<sequence>MVLVAVKASKKISRTVLMWALTHVVQPEDCIKLLVVIPSHSSSKKMWGFSRFTTDCATSHQMSLSGTSLDQRDDVAESCSQMMCQLHYVYDPEKIKIRIKVVSDSPFGVVAAEAKRSQSNWVILDK</sequence>
<keyword evidence="1" id="KW-0418">Kinase</keyword>
<dbReference type="AlphaFoldDB" id="A0A7J7D9R3"/>
<keyword evidence="1" id="KW-0808">Transferase</keyword>
<accession>A0A7J7D9R3</accession>
<dbReference type="EMBL" id="JAAARO010000009">
    <property type="protein sequence ID" value="KAF5743041.1"/>
    <property type="molecule type" value="Genomic_DNA"/>
</dbReference>
<name>A0A7J7D9R3_TRIWF</name>
<dbReference type="InterPro" id="IPR014729">
    <property type="entry name" value="Rossmann-like_a/b/a_fold"/>
</dbReference>
<gene>
    <name evidence="1" type="ORF">HS088_TW09G01103</name>
</gene>
<protein>
    <submittedName>
        <fullName evidence="1">Inactive protein kinase</fullName>
    </submittedName>
</protein>
<dbReference type="GO" id="GO:0016301">
    <property type="term" value="F:kinase activity"/>
    <property type="evidence" value="ECO:0007669"/>
    <property type="project" value="UniProtKB-KW"/>
</dbReference>
<dbReference type="Proteomes" id="UP000593562">
    <property type="component" value="Unassembled WGS sequence"/>
</dbReference>
<evidence type="ECO:0000313" key="1">
    <source>
        <dbReference type="EMBL" id="KAF5743041.1"/>
    </source>
</evidence>
<proteinExistence type="predicted"/>
<dbReference type="Gene3D" id="3.40.50.620">
    <property type="entry name" value="HUPs"/>
    <property type="match status" value="1"/>
</dbReference>